<dbReference type="EMBL" id="LJKE01000094">
    <property type="protein sequence ID" value="KZD56631.1"/>
    <property type="molecule type" value="Genomic_DNA"/>
</dbReference>
<accession>A0A164LQC7</accession>
<comment type="caution">
    <text evidence="1">The sequence shown here is derived from an EMBL/GenBank/DDBJ whole genome shotgun (WGS) entry which is preliminary data.</text>
</comment>
<dbReference type="AlphaFoldDB" id="A0A164LQC7"/>
<organism evidence="1 2">
    <name type="scientific">Bacillus cereus</name>
    <dbReference type="NCBI Taxonomy" id="1396"/>
    <lineage>
        <taxon>Bacteria</taxon>
        <taxon>Bacillati</taxon>
        <taxon>Bacillota</taxon>
        <taxon>Bacilli</taxon>
        <taxon>Bacillales</taxon>
        <taxon>Bacillaceae</taxon>
        <taxon>Bacillus</taxon>
        <taxon>Bacillus cereus group</taxon>
    </lineage>
</organism>
<dbReference type="Proteomes" id="UP000076482">
    <property type="component" value="Unassembled WGS sequence"/>
</dbReference>
<evidence type="ECO:0000313" key="2">
    <source>
        <dbReference type="Proteomes" id="UP000076482"/>
    </source>
</evidence>
<reference evidence="1 2" key="1">
    <citation type="submission" date="2015-09" db="EMBL/GenBank/DDBJ databases">
        <title>Bacillus cereus food isolates.</title>
        <authorList>
            <person name="Boekhorst J."/>
        </authorList>
    </citation>
    <scope>NUCLEOTIDE SEQUENCE [LARGE SCALE GENOMIC DNA]</scope>
    <source>
        <strain evidence="1 2">B4088</strain>
    </source>
</reference>
<protein>
    <submittedName>
        <fullName evidence="1">Uncharacterized protein</fullName>
    </submittedName>
</protein>
<proteinExistence type="predicted"/>
<gene>
    <name evidence="1" type="ORF">B4088_5075</name>
</gene>
<dbReference type="PATRIC" id="fig|1396.535.peg.2035"/>
<name>A0A164LQC7_BACCE</name>
<evidence type="ECO:0000313" key="1">
    <source>
        <dbReference type="EMBL" id="KZD56631.1"/>
    </source>
</evidence>
<sequence>MQQSTTKVKNPDGCIKKAVRENWSPTFAPVKLQKKKNKRLTMCKKLSR</sequence>